<dbReference type="AlphaFoldDB" id="A0A8K0T544"/>
<keyword evidence="6 7" id="KW-0408">Iron</keyword>
<dbReference type="PRINTS" id="PR00385">
    <property type="entry name" value="P450"/>
</dbReference>
<evidence type="ECO:0000256" key="2">
    <source>
        <dbReference type="ARBA" id="ARBA00004685"/>
    </source>
</evidence>
<reference evidence="9" key="1">
    <citation type="journal article" date="2021" name="Nat. Commun.">
        <title>Genetic determinants of endophytism in the Arabidopsis root mycobiome.</title>
        <authorList>
            <person name="Mesny F."/>
            <person name="Miyauchi S."/>
            <person name="Thiergart T."/>
            <person name="Pickel B."/>
            <person name="Atanasova L."/>
            <person name="Karlsson M."/>
            <person name="Huettel B."/>
            <person name="Barry K.W."/>
            <person name="Haridas S."/>
            <person name="Chen C."/>
            <person name="Bauer D."/>
            <person name="Andreopoulos W."/>
            <person name="Pangilinan J."/>
            <person name="LaButti K."/>
            <person name="Riley R."/>
            <person name="Lipzen A."/>
            <person name="Clum A."/>
            <person name="Drula E."/>
            <person name="Henrissat B."/>
            <person name="Kohler A."/>
            <person name="Grigoriev I.V."/>
            <person name="Martin F.M."/>
            <person name="Hacquard S."/>
        </authorList>
    </citation>
    <scope>NUCLEOTIDE SEQUENCE</scope>
    <source>
        <strain evidence="9">MPI-CAGE-CH-0235</strain>
    </source>
</reference>
<dbReference type="PANTHER" id="PTHR24305:SF166">
    <property type="entry name" value="CYTOCHROME P450 12A4, MITOCHONDRIAL-RELATED"/>
    <property type="match status" value="1"/>
</dbReference>
<evidence type="ECO:0000313" key="10">
    <source>
        <dbReference type="Proteomes" id="UP000813444"/>
    </source>
</evidence>
<comment type="caution">
    <text evidence="9">The sequence shown here is derived from an EMBL/GenBank/DDBJ whole genome shotgun (WGS) entry which is preliminary data.</text>
</comment>
<name>A0A8K0T544_9HYPO</name>
<accession>A0A8K0T544</accession>
<feature type="binding site" description="axial binding residue" evidence="7">
    <location>
        <position position="541"/>
    </location>
    <ligand>
        <name>heme</name>
        <dbReference type="ChEBI" id="CHEBI:30413"/>
    </ligand>
    <ligandPart>
        <name>Fe</name>
        <dbReference type="ChEBI" id="CHEBI:18248"/>
    </ligandPart>
</feature>
<evidence type="ECO:0000256" key="8">
    <source>
        <dbReference type="RuleBase" id="RU000461"/>
    </source>
</evidence>
<comment type="cofactor">
    <cofactor evidence="1 7">
        <name>heme</name>
        <dbReference type="ChEBI" id="CHEBI:30413"/>
    </cofactor>
</comment>
<keyword evidence="8" id="KW-0503">Monooxygenase</keyword>
<dbReference type="InterPro" id="IPR002401">
    <property type="entry name" value="Cyt_P450_E_grp-I"/>
</dbReference>
<keyword evidence="10" id="KW-1185">Reference proteome</keyword>
<sequence length="641" mass="72242">MVSVLSIAAASFLTWTSWCAYHLRRNLVQARTTGLSIVISPFSPNHTVWMVLRPVVLPIIKALPFSRDADFIPILDQEWGFNTGYSLFAKHGEMFVIVSPGRNLAVCCNAEVVQQMSVRKDHFPKDLATYDILRPFGDNILTTEGKEWRMHRKASAPAFNERNMAMVFHEATRQAQSMIKTWTGPGGNSTATLRTLQEDAMRIALHVISFVGFGVALLWPGETLAEDMDPKLAKYASPEPLGDHVMSFADALEKMLDYILLILIFPDWMLRYMPWKQGLVALTSRNEFYKYTNELVDEKSCDLGREEGGNRKSMDLMGQLLLSSLAEEKQKGGRDLQLGRNAVISNTFLMLVAGHETAANVLHFTLIELANNPAAQRRLQKEVDEITGGRDPSSWNYEALVKPLMGSMVMACLNETMRMVPPVVAVPKKVTSDQDQVLTMDGKEFVIPRDLVIMWKVVCIHRNPRYWPTMPSKIHPGKDDVNDWVADRWFRTTPTAEKTSEQVLDEADDMVSYEDPDKGSSALFQPERGAYLPFSDGARGCLGKRMAQVEMLAIMAVIFQKYSIELAVDDWATDDEVRSMSRAKKAELYRTAQDRSRATTQTAVSVLSLKLQEGQHIPVRLVRRGEEQFVNWIDGEEKGAP</sequence>
<comment type="pathway">
    <text evidence="2">Mycotoxin biosynthesis.</text>
</comment>
<dbReference type="EMBL" id="JAGPNK010000002">
    <property type="protein sequence ID" value="KAH7326292.1"/>
    <property type="molecule type" value="Genomic_DNA"/>
</dbReference>
<evidence type="ECO:0000256" key="3">
    <source>
        <dbReference type="ARBA" id="ARBA00010617"/>
    </source>
</evidence>
<evidence type="ECO:0000256" key="1">
    <source>
        <dbReference type="ARBA" id="ARBA00001971"/>
    </source>
</evidence>
<evidence type="ECO:0000256" key="6">
    <source>
        <dbReference type="ARBA" id="ARBA00023004"/>
    </source>
</evidence>
<dbReference type="InterPro" id="IPR001128">
    <property type="entry name" value="Cyt_P450"/>
</dbReference>
<dbReference type="PROSITE" id="PS00086">
    <property type="entry name" value="CYTOCHROME_P450"/>
    <property type="match status" value="1"/>
</dbReference>
<dbReference type="Pfam" id="PF00067">
    <property type="entry name" value="p450"/>
    <property type="match status" value="2"/>
</dbReference>
<gene>
    <name evidence="9" type="ORF">B0I35DRAFT_422355</name>
</gene>
<evidence type="ECO:0000256" key="5">
    <source>
        <dbReference type="ARBA" id="ARBA00022723"/>
    </source>
</evidence>
<proteinExistence type="inferred from homology"/>
<dbReference type="SUPFAM" id="SSF48264">
    <property type="entry name" value="Cytochrome P450"/>
    <property type="match status" value="1"/>
</dbReference>
<dbReference type="OrthoDB" id="1470350at2759"/>
<dbReference type="GO" id="GO:0005506">
    <property type="term" value="F:iron ion binding"/>
    <property type="evidence" value="ECO:0007669"/>
    <property type="project" value="InterPro"/>
</dbReference>
<dbReference type="InterPro" id="IPR017972">
    <property type="entry name" value="Cyt_P450_CS"/>
</dbReference>
<evidence type="ECO:0000313" key="9">
    <source>
        <dbReference type="EMBL" id="KAH7326292.1"/>
    </source>
</evidence>
<comment type="similarity">
    <text evidence="3 8">Belongs to the cytochrome P450 family.</text>
</comment>
<evidence type="ECO:0000256" key="7">
    <source>
        <dbReference type="PIRSR" id="PIRSR602401-1"/>
    </source>
</evidence>
<protein>
    <submittedName>
        <fullName evidence="9">Cytochrome P450</fullName>
    </submittedName>
</protein>
<dbReference type="Gene3D" id="1.10.630.10">
    <property type="entry name" value="Cytochrome P450"/>
    <property type="match status" value="1"/>
</dbReference>
<keyword evidence="8" id="KW-0560">Oxidoreductase</keyword>
<evidence type="ECO:0000256" key="4">
    <source>
        <dbReference type="ARBA" id="ARBA00022617"/>
    </source>
</evidence>
<dbReference type="GO" id="GO:0004497">
    <property type="term" value="F:monooxygenase activity"/>
    <property type="evidence" value="ECO:0007669"/>
    <property type="project" value="UniProtKB-KW"/>
</dbReference>
<dbReference type="Proteomes" id="UP000813444">
    <property type="component" value="Unassembled WGS sequence"/>
</dbReference>
<dbReference type="GO" id="GO:0020037">
    <property type="term" value="F:heme binding"/>
    <property type="evidence" value="ECO:0007669"/>
    <property type="project" value="InterPro"/>
</dbReference>
<dbReference type="PRINTS" id="PR00463">
    <property type="entry name" value="EP450I"/>
</dbReference>
<dbReference type="CDD" id="cd11070">
    <property type="entry name" value="CYP56-like"/>
    <property type="match status" value="1"/>
</dbReference>
<organism evidence="9 10">
    <name type="scientific">Stachybotrys elegans</name>
    <dbReference type="NCBI Taxonomy" id="80388"/>
    <lineage>
        <taxon>Eukaryota</taxon>
        <taxon>Fungi</taxon>
        <taxon>Dikarya</taxon>
        <taxon>Ascomycota</taxon>
        <taxon>Pezizomycotina</taxon>
        <taxon>Sordariomycetes</taxon>
        <taxon>Hypocreomycetidae</taxon>
        <taxon>Hypocreales</taxon>
        <taxon>Stachybotryaceae</taxon>
        <taxon>Stachybotrys</taxon>
    </lineage>
</organism>
<dbReference type="PANTHER" id="PTHR24305">
    <property type="entry name" value="CYTOCHROME P450"/>
    <property type="match status" value="1"/>
</dbReference>
<dbReference type="InterPro" id="IPR036396">
    <property type="entry name" value="Cyt_P450_sf"/>
</dbReference>
<dbReference type="GO" id="GO:0016705">
    <property type="term" value="F:oxidoreductase activity, acting on paired donors, with incorporation or reduction of molecular oxygen"/>
    <property type="evidence" value="ECO:0007669"/>
    <property type="project" value="InterPro"/>
</dbReference>
<dbReference type="InterPro" id="IPR050121">
    <property type="entry name" value="Cytochrome_P450_monoxygenase"/>
</dbReference>
<keyword evidence="5 7" id="KW-0479">Metal-binding</keyword>
<keyword evidence="4 7" id="KW-0349">Heme</keyword>